<feature type="compositionally biased region" description="Acidic residues" evidence="10">
    <location>
        <begin position="425"/>
        <end position="434"/>
    </location>
</feature>
<dbReference type="PROSITE" id="PS00636">
    <property type="entry name" value="DNAJ_1"/>
    <property type="match status" value="1"/>
</dbReference>
<dbReference type="SUPFAM" id="SSF57938">
    <property type="entry name" value="DnaJ/Hsp40 cysteine-rich domain"/>
    <property type="match status" value="1"/>
</dbReference>
<dbReference type="GO" id="GO:0051082">
    <property type="term" value="F:unfolded protein binding"/>
    <property type="evidence" value="ECO:0007669"/>
    <property type="project" value="InterPro"/>
</dbReference>
<keyword evidence="6" id="KW-0143">Chaperone</keyword>
<dbReference type="InterPro" id="IPR001305">
    <property type="entry name" value="HSP_DnaJ_Cys-rich_dom"/>
</dbReference>
<reference evidence="13" key="1">
    <citation type="submission" date="2023-10" db="EMBL/GenBank/DDBJ databases">
        <title>Genome assembly of Pristionchus species.</title>
        <authorList>
            <person name="Yoshida K."/>
            <person name="Sommer R.J."/>
        </authorList>
    </citation>
    <scope>NUCLEOTIDE SEQUENCE</scope>
    <source>
        <strain evidence="13">RS0144</strain>
    </source>
</reference>
<evidence type="ECO:0000256" key="10">
    <source>
        <dbReference type="SAM" id="MobiDB-lite"/>
    </source>
</evidence>
<dbReference type="Proteomes" id="UP001432027">
    <property type="component" value="Unassembled WGS sequence"/>
</dbReference>
<evidence type="ECO:0000256" key="2">
    <source>
        <dbReference type="ARBA" id="ARBA00022723"/>
    </source>
</evidence>
<dbReference type="InterPro" id="IPR036869">
    <property type="entry name" value="J_dom_sf"/>
</dbReference>
<evidence type="ECO:0000256" key="6">
    <source>
        <dbReference type="ARBA" id="ARBA00023186"/>
    </source>
</evidence>
<dbReference type="FunFam" id="2.10.230.10:FF:000001">
    <property type="entry name" value="DnaJ subfamily A member 2"/>
    <property type="match status" value="1"/>
</dbReference>
<keyword evidence="8" id="KW-0636">Prenylation</keyword>
<keyword evidence="7" id="KW-0449">Lipoprotein</keyword>
<dbReference type="EMBL" id="BTSX01000001">
    <property type="protein sequence ID" value="GMS80032.1"/>
    <property type="molecule type" value="Genomic_DNA"/>
</dbReference>
<dbReference type="Pfam" id="PF00684">
    <property type="entry name" value="DnaJ_CXXCXGXG"/>
    <property type="match status" value="1"/>
</dbReference>
<evidence type="ECO:0000256" key="8">
    <source>
        <dbReference type="ARBA" id="ARBA00023289"/>
    </source>
</evidence>
<evidence type="ECO:0000313" key="13">
    <source>
        <dbReference type="EMBL" id="GMS80032.1"/>
    </source>
</evidence>
<evidence type="ECO:0000256" key="3">
    <source>
        <dbReference type="ARBA" id="ARBA00022737"/>
    </source>
</evidence>
<evidence type="ECO:0000256" key="4">
    <source>
        <dbReference type="ARBA" id="ARBA00022771"/>
    </source>
</evidence>
<organism evidence="13 14">
    <name type="scientific">Pristionchus entomophagus</name>
    <dbReference type="NCBI Taxonomy" id="358040"/>
    <lineage>
        <taxon>Eukaryota</taxon>
        <taxon>Metazoa</taxon>
        <taxon>Ecdysozoa</taxon>
        <taxon>Nematoda</taxon>
        <taxon>Chromadorea</taxon>
        <taxon>Rhabditida</taxon>
        <taxon>Rhabditina</taxon>
        <taxon>Diplogasteromorpha</taxon>
        <taxon>Diplogasteroidea</taxon>
        <taxon>Neodiplogasteridae</taxon>
        <taxon>Pristionchus</taxon>
    </lineage>
</organism>
<evidence type="ECO:0000256" key="7">
    <source>
        <dbReference type="ARBA" id="ARBA00023288"/>
    </source>
</evidence>
<dbReference type="GO" id="GO:0005524">
    <property type="term" value="F:ATP binding"/>
    <property type="evidence" value="ECO:0007669"/>
    <property type="project" value="InterPro"/>
</dbReference>
<dbReference type="PROSITE" id="PS50076">
    <property type="entry name" value="DNAJ_2"/>
    <property type="match status" value="1"/>
</dbReference>
<dbReference type="HAMAP" id="MF_01152">
    <property type="entry name" value="DnaJ"/>
    <property type="match status" value="1"/>
</dbReference>
<dbReference type="Gene3D" id="1.10.287.110">
    <property type="entry name" value="DnaJ domain"/>
    <property type="match status" value="1"/>
</dbReference>
<dbReference type="InterPro" id="IPR044713">
    <property type="entry name" value="DNJA1/2-like"/>
</dbReference>
<evidence type="ECO:0000256" key="1">
    <source>
        <dbReference type="ARBA" id="ARBA00022481"/>
    </source>
</evidence>
<feature type="domain" description="CR-type" evidence="12">
    <location>
        <begin position="161"/>
        <end position="246"/>
    </location>
</feature>
<dbReference type="InterPro" id="IPR008971">
    <property type="entry name" value="HSP40/DnaJ_pept-bd"/>
</dbReference>
<dbReference type="InterPro" id="IPR002939">
    <property type="entry name" value="DnaJ_C"/>
</dbReference>
<keyword evidence="5 9" id="KW-0862">Zinc</keyword>
<dbReference type="CDD" id="cd06257">
    <property type="entry name" value="DnaJ"/>
    <property type="match status" value="1"/>
</dbReference>
<evidence type="ECO:0000259" key="12">
    <source>
        <dbReference type="PROSITE" id="PS51188"/>
    </source>
</evidence>
<protein>
    <submittedName>
        <fullName evidence="13">Uncharacterized protein</fullName>
    </submittedName>
</protein>
<dbReference type="PROSITE" id="PS51188">
    <property type="entry name" value="ZF_CR"/>
    <property type="match status" value="1"/>
</dbReference>
<accession>A0AAV5SBJ2</accession>
<evidence type="ECO:0000256" key="9">
    <source>
        <dbReference type="PROSITE-ProRule" id="PRU00546"/>
    </source>
</evidence>
<keyword evidence="1" id="KW-0488">Methylation</keyword>
<keyword evidence="2 9" id="KW-0479">Metal-binding</keyword>
<dbReference type="FunFam" id="1.10.287.110:FF:000016">
    <property type="entry name" value="DnaJ (Hsp40) homolog, subfamily A, member 2"/>
    <property type="match status" value="1"/>
</dbReference>
<dbReference type="SUPFAM" id="SSF46565">
    <property type="entry name" value="Chaperone J-domain"/>
    <property type="match status" value="1"/>
</dbReference>
<dbReference type="Pfam" id="PF01556">
    <property type="entry name" value="DnaJ_C"/>
    <property type="match status" value="1"/>
</dbReference>
<dbReference type="PANTHER" id="PTHR43888">
    <property type="entry name" value="DNAJ-LIKE-2, ISOFORM A-RELATED"/>
    <property type="match status" value="1"/>
</dbReference>
<gene>
    <name evidence="13" type="ORF">PENTCL1PPCAC_2207</name>
</gene>
<dbReference type="InterPro" id="IPR001623">
    <property type="entry name" value="DnaJ_domain"/>
</dbReference>
<dbReference type="Gene3D" id="2.60.260.20">
    <property type="entry name" value="Urease metallochaperone UreE, N-terminal domain"/>
    <property type="match status" value="2"/>
</dbReference>
<dbReference type="AlphaFoldDB" id="A0AAV5SBJ2"/>
<feature type="domain" description="J" evidence="11">
    <location>
        <begin position="32"/>
        <end position="94"/>
    </location>
</feature>
<dbReference type="CDD" id="cd10747">
    <property type="entry name" value="DnaJ_C"/>
    <property type="match status" value="1"/>
</dbReference>
<dbReference type="CDD" id="cd10719">
    <property type="entry name" value="DnaJ_zf"/>
    <property type="match status" value="1"/>
</dbReference>
<proteinExistence type="inferred from homology"/>
<feature type="non-terminal residue" evidence="13">
    <location>
        <position position="1"/>
    </location>
</feature>
<dbReference type="SUPFAM" id="SSF49493">
    <property type="entry name" value="HSP40/DnaJ peptide-binding domain"/>
    <property type="match status" value="2"/>
</dbReference>
<keyword evidence="4 9" id="KW-0863">Zinc-finger</keyword>
<dbReference type="GO" id="GO:0006457">
    <property type="term" value="P:protein folding"/>
    <property type="evidence" value="ECO:0007669"/>
    <property type="project" value="InterPro"/>
</dbReference>
<dbReference type="InterPro" id="IPR036410">
    <property type="entry name" value="HSP_DnaJ_Cys-rich_dom_sf"/>
</dbReference>
<evidence type="ECO:0000313" key="14">
    <source>
        <dbReference type="Proteomes" id="UP001432027"/>
    </source>
</evidence>
<feature type="zinc finger region" description="CR-type" evidence="9">
    <location>
        <begin position="161"/>
        <end position="246"/>
    </location>
</feature>
<dbReference type="InterPro" id="IPR012724">
    <property type="entry name" value="DnaJ"/>
</dbReference>
<comment type="caution">
    <text evidence="13">The sequence shown here is derived from an EMBL/GenBank/DDBJ whole genome shotgun (WGS) entry which is preliminary data.</text>
</comment>
<dbReference type="GO" id="GO:0009408">
    <property type="term" value="P:response to heat"/>
    <property type="evidence" value="ECO:0007669"/>
    <property type="project" value="InterPro"/>
</dbReference>
<dbReference type="GO" id="GO:0008270">
    <property type="term" value="F:zinc ion binding"/>
    <property type="evidence" value="ECO:0007669"/>
    <property type="project" value="UniProtKB-KW"/>
</dbReference>
<dbReference type="FunFam" id="2.60.260.20:FF:000003">
    <property type="entry name" value="DnaJ subfamily A member 2"/>
    <property type="match status" value="1"/>
</dbReference>
<name>A0AAV5SBJ2_9BILA</name>
<dbReference type="Pfam" id="PF00226">
    <property type="entry name" value="DnaJ"/>
    <property type="match status" value="1"/>
</dbReference>
<feature type="region of interest" description="Disordered" evidence="10">
    <location>
        <begin position="413"/>
        <end position="447"/>
    </location>
</feature>
<sequence length="447" mass="48862">LDVLSRDMFFNMGGMPGMGGMGGGRGGPADTKLYDILNVRPDASDDEIKKSYRKLAKEYHPDKNPEHGDKFKEISYAYEVLSDERKRQIYDARGMEGLEGGGGGGGFGGEDLFSHLFGGGGSPFGDMFGGMSGSSGMRRGPRKGEETVFPLKISLEDAYNGKTSKLQITKKIVCTGCKATGSKSGKNYTCSKCKGRGQVMAMRQVGPGMITQTVVACPECKGEGNRTVPRDDVCGECSGNKTKTVQKVLEVVVNRGMDDNEKIVFRNEGDQLDPEVQPGDVVIVIQVKEHDTFRRKGDDLFIKKEISLNEALCGYEFLITHLDGRKILLKNKPGEIITPKTFRGVSGEGMPTTRHHDIKGNLVVEFEIKFPSSHFLDDENKYKLLEKQLNTAKKVTPPVGAIEVSLMEYDEHRYRKSGQGTGQAYDEDDSDEEGGQGGHPGVQCAQS</sequence>
<dbReference type="PRINTS" id="PR00625">
    <property type="entry name" value="JDOMAIN"/>
</dbReference>
<keyword evidence="3" id="KW-0677">Repeat</keyword>
<dbReference type="GO" id="GO:0030544">
    <property type="term" value="F:Hsp70 protein binding"/>
    <property type="evidence" value="ECO:0007669"/>
    <property type="project" value="InterPro"/>
</dbReference>
<evidence type="ECO:0000259" key="11">
    <source>
        <dbReference type="PROSITE" id="PS50076"/>
    </source>
</evidence>
<dbReference type="InterPro" id="IPR018253">
    <property type="entry name" value="DnaJ_domain_CS"/>
</dbReference>
<keyword evidence="14" id="KW-1185">Reference proteome</keyword>
<dbReference type="Gene3D" id="2.10.230.10">
    <property type="entry name" value="Heat shock protein DnaJ, cysteine-rich domain"/>
    <property type="match status" value="1"/>
</dbReference>
<dbReference type="SMART" id="SM00271">
    <property type="entry name" value="DnaJ"/>
    <property type="match status" value="1"/>
</dbReference>
<evidence type="ECO:0000256" key="5">
    <source>
        <dbReference type="ARBA" id="ARBA00022833"/>
    </source>
</evidence>